<accession>A0A9P5LAD1</accession>
<dbReference type="GO" id="GO:0008168">
    <property type="term" value="F:methyltransferase activity"/>
    <property type="evidence" value="ECO:0007669"/>
    <property type="project" value="TreeGrafter"/>
</dbReference>
<feature type="compositionally biased region" description="Acidic residues" evidence="2">
    <location>
        <begin position="32"/>
        <end position="41"/>
    </location>
</feature>
<protein>
    <recommendedName>
        <fullName evidence="5">Methyltransferase</fullName>
    </recommendedName>
</protein>
<organism evidence="3 4">
    <name type="scientific">Cylindrodendrum hubeiense</name>
    <dbReference type="NCBI Taxonomy" id="595255"/>
    <lineage>
        <taxon>Eukaryota</taxon>
        <taxon>Fungi</taxon>
        <taxon>Dikarya</taxon>
        <taxon>Ascomycota</taxon>
        <taxon>Pezizomycotina</taxon>
        <taxon>Sordariomycetes</taxon>
        <taxon>Hypocreomycetidae</taxon>
        <taxon>Hypocreales</taxon>
        <taxon>Nectriaceae</taxon>
        <taxon>Cylindrodendrum</taxon>
    </lineage>
</organism>
<feature type="region of interest" description="Disordered" evidence="2">
    <location>
        <begin position="1"/>
        <end position="51"/>
    </location>
</feature>
<dbReference type="CDD" id="cd02440">
    <property type="entry name" value="AdoMet_MTases"/>
    <property type="match status" value="1"/>
</dbReference>
<evidence type="ECO:0000256" key="2">
    <source>
        <dbReference type="SAM" id="MobiDB-lite"/>
    </source>
</evidence>
<dbReference type="PANTHER" id="PTHR43591:SF31">
    <property type="entry name" value="LAEA-LIKE, PUTATIVE (AFU_ORTHOLOGUE AFUA_8G01930)-RELATED"/>
    <property type="match status" value="1"/>
</dbReference>
<dbReference type="OrthoDB" id="2013972at2759"/>
<evidence type="ECO:0000313" key="3">
    <source>
        <dbReference type="EMBL" id="KAF7538218.1"/>
    </source>
</evidence>
<dbReference type="SUPFAM" id="SSF53335">
    <property type="entry name" value="S-adenosyl-L-methionine-dependent methyltransferases"/>
    <property type="match status" value="1"/>
</dbReference>
<dbReference type="Proteomes" id="UP000722485">
    <property type="component" value="Unassembled WGS sequence"/>
</dbReference>
<dbReference type="InterPro" id="IPR029063">
    <property type="entry name" value="SAM-dependent_MTases_sf"/>
</dbReference>
<dbReference type="AlphaFoldDB" id="A0A9P5LAD1"/>
<evidence type="ECO:0008006" key="5">
    <source>
        <dbReference type="Google" id="ProtNLM"/>
    </source>
</evidence>
<evidence type="ECO:0000313" key="4">
    <source>
        <dbReference type="Proteomes" id="UP000722485"/>
    </source>
</evidence>
<reference evidence="3" key="1">
    <citation type="submission" date="2020-03" db="EMBL/GenBank/DDBJ databases">
        <title>Draft Genome Sequence of Cylindrodendrum hubeiense.</title>
        <authorList>
            <person name="Buettner E."/>
            <person name="Kellner H."/>
        </authorList>
    </citation>
    <scope>NUCLEOTIDE SEQUENCE</scope>
    <source>
        <strain evidence="3">IHI 201604</strain>
    </source>
</reference>
<dbReference type="Gene3D" id="3.40.50.150">
    <property type="entry name" value="Vaccinia Virus protein VP39"/>
    <property type="match status" value="1"/>
</dbReference>
<name>A0A9P5LAD1_9HYPO</name>
<feature type="compositionally biased region" description="Polar residues" evidence="2">
    <location>
        <begin position="1"/>
        <end position="19"/>
    </location>
</feature>
<comment type="caution">
    <text evidence="3">The sequence shown here is derived from an EMBL/GenBank/DDBJ whole genome shotgun (WGS) entry which is preliminary data.</text>
</comment>
<keyword evidence="4" id="KW-1185">Reference proteome</keyword>
<dbReference type="EMBL" id="JAANBB010000604">
    <property type="protein sequence ID" value="KAF7538218.1"/>
    <property type="molecule type" value="Genomic_DNA"/>
</dbReference>
<evidence type="ECO:0000256" key="1">
    <source>
        <dbReference type="ARBA" id="ARBA00038158"/>
    </source>
</evidence>
<sequence>MANTVSPKGNAPEQPTGTVTLPPALQSVGVIEADDAQEDNDSSYNDDATSSTASIGSSILRYREENGRTYHAYKDGQYFMPNDNREQERLDLQHHLFLLTFDNKMHLSPAGSNGQKLHNVLDVGTGTGVWALDYADEHPETQVIGVDLSPIQGDFVPPNLNFQVDDLEDTWTFHVKFDFIYSRMMTAAFADWPRFFEQAYENLTPGGWLELADICPIKCDDGTMTTESSVNKWVTQLLDGTKIVNRPFDGAYLYKEQMEAAGFTNLTQTVYKWPQNRWPKDKKLKELGMWALENVSSGLEGLSAAVYTRVLGWSKEEMDILLAEVRRDLKNPAIHSYWPIVVVYGQKPE</sequence>
<gene>
    <name evidence="3" type="ORF">G7Z17_g12679</name>
</gene>
<dbReference type="PANTHER" id="PTHR43591">
    <property type="entry name" value="METHYLTRANSFERASE"/>
    <property type="match status" value="1"/>
</dbReference>
<proteinExistence type="inferred from homology"/>
<comment type="similarity">
    <text evidence="1">Belongs to the methyltransferase superfamily. LaeA methyltransferase family.</text>
</comment>
<dbReference type="Pfam" id="PF13489">
    <property type="entry name" value="Methyltransf_23"/>
    <property type="match status" value="1"/>
</dbReference>